<dbReference type="GO" id="GO:0046872">
    <property type="term" value="F:metal ion binding"/>
    <property type="evidence" value="ECO:0007669"/>
    <property type="project" value="InterPro"/>
</dbReference>
<protein>
    <submittedName>
        <fullName evidence="2">Uncharacterized protein (TIGR03083 family)</fullName>
    </submittedName>
</protein>
<accession>A0AA44ULR5</accession>
<reference evidence="2 3" key="1">
    <citation type="submission" date="2017-11" db="EMBL/GenBank/DDBJ databases">
        <title>Sequencing the genomes of 1000 actinobacteria strains.</title>
        <authorList>
            <person name="Klenk H.-P."/>
        </authorList>
    </citation>
    <scope>NUCLEOTIDE SEQUENCE [LARGE SCALE GENOMIC DNA]</scope>
    <source>
        <strain evidence="2 3">DSM 44104</strain>
    </source>
</reference>
<dbReference type="NCBIfam" id="TIGR03083">
    <property type="entry name" value="maleylpyruvate isomerase family mycothiol-dependent enzyme"/>
    <property type="match status" value="1"/>
</dbReference>
<name>A0AA44ULR5_PSEA5</name>
<dbReference type="EMBL" id="PHUJ01000003">
    <property type="protein sequence ID" value="PKB29471.1"/>
    <property type="molecule type" value="Genomic_DNA"/>
</dbReference>
<comment type="caution">
    <text evidence="2">The sequence shown here is derived from an EMBL/GenBank/DDBJ whole genome shotgun (WGS) entry which is preliminary data.</text>
</comment>
<dbReference type="AlphaFoldDB" id="A0AA44ULR5"/>
<dbReference type="Pfam" id="PF11716">
    <property type="entry name" value="MDMPI_N"/>
    <property type="match status" value="1"/>
</dbReference>
<dbReference type="InterPro" id="IPR034660">
    <property type="entry name" value="DinB/YfiT-like"/>
</dbReference>
<evidence type="ECO:0000313" key="2">
    <source>
        <dbReference type="EMBL" id="PKB29471.1"/>
    </source>
</evidence>
<organism evidence="2 3">
    <name type="scientific">Pseudonocardia alni</name>
    <name type="common">Amycolata alni</name>
    <dbReference type="NCBI Taxonomy" id="33907"/>
    <lineage>
        <taxon>Bacteria</taxon>
        <taxon>Bacillati</taxon>
        <taxon>Actinomycetota</taxon>
        <taxon>Actinomycetes</taxon>
        <taxon>Pseudonocardiales</taxon>
        <taxon>Pseudonocardiaceae</taxon>
        <taxon>Pseudonocardia</taxon>
    </lineage>
</organism>
<evidence type="ECO:0000313" key="3">
    <source>
        <dbReference type="Proteomes" id="UP000232453"/>
    </source>
</evidence>
<sequence>MMGSVPVSGIDEIAEWTRAQRRVIDLVRDLPPERSELTVPSCPDWTVRDLFSHMVGLGADVVRGDEPDDHNEEWTDRQVRARRDHDVAALVAEWESLTGPLRDWMATHNTRPLGDVIIHEQDLRGALREPGGQHTPGLYAVMDTFLGRFAGAVADRAPIALVGDGRRWVSAGDEAGAAVVVRAPDFDLARALVTRRSAAQLRAWTERGDVEPHLDAFALLGPLPDTDLTES</sequence>
<dbReference type="InterPro" id="IPR017517">
    <property type="entry name" value="Maleyloyr_isom"/>
</dbReference>
<gene>
    <name evidence="2" type="ORF">ATL51_1102</name>
</gene>
<dbReference type="InterPro" id="IPR024344">
    <property type="entry name" value="MDMPI_metal-binding"/>
</dbReference>
<proteinExistence type="predicted"/>
<dbReference type="Proteomes" id="UP000232453">
    <property type="component" value="Unassembled WGS sequence"/>
</dbReference>
<dbReference type="SUPFAM" id="SSF109854">
    <property type="entry name" value="DinB/YfiT-like putative metalloenzymes"/>
    <property type="match status" value="1"/>
</dbReference>
<feature type="domain" description="Mycothiol-dependent maleylpyruvate isomerase metal-binding" evidence="1">
    <location>
        <begin position="17"/>
        <end position="104"/>
    </location>
</feature>
<evidence type="ECO:0000259" key="1">
    <source>
        <dbReference type="Pfam" id="PF11716"/>
    </source>
</evidence>